<dbReference type="Gene3D" id="3.40.50.10320">
    <property type="entry name" value="LmbE-like"/>
    <property type="match status" value="1"/>
</dbReference>
<dbReference type="InterPro" id="IPR003737">
    <property type="entry name" value="GlcNAc_PI_deacetylase-related"/>
</dbReference>
<keyword evidence="1" id="KW-0456">Lyase</keyword>
<gene>
    <name evidence="1" type="primary">galB</name>
    <name evidence="1" type="ORF">V22_21310</name>
</gene>
<dbReference type="PANTHER" id="PTHR12993">
    <property type="entry name" value="N-ACETYLGLUCOSAMINYL-PHOSPHATIDYLINOSITOL DE-N-ACETYLASE-RELATED"/>
    <property type="match status" value="1"/>
</dbReference>
<dbReference type="GO" id="GO:0047584">
    <property type="term" value="F:4-oxalmesaconate hydratase activity"/>
    <property type="evidence" value="ECO:0007669"/>
    <property type="project" value="UniProtKB-EC"/>
</dbReference>
<keyword evidence="2" id="KW-1185">Reference proteome</keyword>
<dbReference type="GO" id="GO:0016811">
    <property type="term" value="F:hydrolase activity, acting on carbon-nitrogen (but not peptide) bonds, in linear amides"/>
    <property type="evidence" value="ECO:0007669"/>
    <property type="project" value="TreeGrafter"/>
</dbReference>
<proteinExistence type="predicted"/>
<name>A0A517T956_9PLAN</name>
<dbReference type="Proteomes" id="UP000319976">
    <property type="component" value="Chromosome"/>
</dbReference>
<reference evidence="1 2" key="1">
    <citation type="submission" date="2019-02" db="EMBL/GenBank/DDBJ databases">
        <title>Deep-cultivation of Planctomycetes and their phenomic and genomic characterization uncovers novel biology.</title>
        <authorList>
            <person name="Wiegand S."/>
            <person name="Jogler M."/>
            <person name="Boedeker C."/>
            <person name="Pinto D."/>
            <person name="Vollmers J."/>
            <person name="Rivas-Marin E."/>
            <person name="Kohn T."/>
            <person name="Peeters S.H."/>
            <person name="Heuer A."/>
            <person name="Rast P."/>
            <person name="Oberbeckmann S."/>
            <person name="Bunk B."/>
            <person name="Jeske O."/>
            <person name="Meyerdierks A."/>
            <person name="Storesund J.E."/>
            <person name="Kallscheuer N."/>
            <person name="Luecker S."/>
            <person name="Lage O.M."/>
            <person name="Pohl T."/>
            <person name="Merkel B.J."/>
            <person name="Hornburger P."/>
            <person name="Mueller R.-W."/>
            <person name="Bruemmer F."/>
            <person name="Labrenz M."/>
            <person name="Spormann A.M."/>
            <person name="Op den Camp H."/>
            <person name="Overmann J."/>
            <person name="Amann R."/>
            <person name="Jetten M.S.M."/>
            <person name="Mascher T."/>
            <person name="Medema M.H."/>
            <person name="Devos D.P."/>
            <person name="Kaster A.-K."/>
            <person name="Ovreas L."/>
            <person name="Rohde M."/>
            <person name="Galperin M.Y."/>
            <person name="Jogler C."/>
        </authorList>
    </citation>
    <scope>NUCLEOTIDE SEQUENCE [LARGE SCALE GENOMIC DNA]</scope>
    <source>
        <strain evidence="1 2">V22</strain>
    </source>
</reference>
<dbReference type="Pfam" id="PF02585">
    <property type="entry name" value="PIG-L"/>
    <property type="match status" value="1"/>
</dbReference>
<dbReference type="PANTHER" id="PTHR12993:SF30">
    <property type="entry name" value="N-ACETYL-ALPHA-D-GLUCOSAMINYL L-MALATE DEACETYLASE 1"/>
    <property type="match status" value="1"/>
</dbReference>
<evidence type="ECO:0000313" key="1">
    <source>
        <dbReference type="EMBL" id="QDT64888.1"/>
    </source>
</evidence>
<dbReference type="InterPro" id="IPR024078">
    <property type="entry name" value="LmbE-like_dom_sf"/>
</dbReference>
<dbReference type="EMBL" id="CP036316">
    <property type="protein sequence ID" value="QDT64888.1"/>
    <property type="molecule type" value="Genomic_DNA"/>
</dbReference>
<dbReference type="OrthoDB" id="9790023at2"/>
<sequence length="254" mass="28025">MTKRAFAIAAHPDDIEFCMAGTLLLLGKAGYELHYMNIANGCCGSLVHGPEETARIRREEGRRSAELMNAHFHESIANDLEVFYDKPLLTKVAAVMRRVAPDILLVHSPQDYMEDHTNACRLAVSAAFAMGIVNYTTDPDTKAVQKPVTIYHAQPHGNHDPSGAFVKPEIAVDISSVMETKAEALALHESQRKWLDETQGMDSYINTMKQFGAEVAGKFKGPEFAEGWRKHLHAGFCSPDADPLSQALTGYCYS</sequence>
<protein>
    <submittedName>
        <fullName evidence="1">4-oxalmesaconate hydratase</fullName>
        <ecNumber evidence="1">4.2.1.83</ecNumber>
    </submittedName>
</protein>
<evidence type="ECO:0000313" key="2">
    <source>
        <dbReference type="Proteomes" id="UP000319976"/>
    </source>
</evidence>
<dbReference type="KEGG" id="chya:V22_21310"/>
<accession>A0A517T956</accession>
<dbReference type="EC" id="4.2.1.83" evidence="1"/>
<dbReference type="AlphaFoldDB" id="A0A517T956"/>
<organism evidence="1 2">
    <name type="scientific">Calycomorphotria hydatis</name>
    <dbReference type="NCBI Taxonomy" id="2528027"/>
    <lineage>
        <taxon>Bacteria</taxon>
        <taxon>Pseudomonadati</taxon>
        <taxon>Planctomycetota</taxon>
        <taxon>Planctomycetia</taxon>
        <taxon>Planctomycetales</taxon>
        <taxon>Planctomycetaceae</taxon>
        <taxon>Calycomorphotria</taxon>
    </lineage>
</organism>
<dbReference type="SUPFAM" id="SSF102588">
    <property type="entry name" value="LmbE-like"/>
    <property type="match status" value="1"/>
</dbReference>